<dbReference type="Proteomes" id="UP000056109">
    <property type="component" value="Chromosome I"/>
</dbReference>
<protein>
    <submittedName>
        <fullName evidence="1">Transposase</fullName>
    </submittedName>
</protein>
<dbReference type="PATRIC" id="fig|446692.3.peg.2708"/>
<dbReference type="AlphaFoldDB" id="A0A0U5EX53"/>
<evidence type="ECO:0000313" key="1">
    <source>
        <dbReference type="EMBL" id="CEF41876.1"/>
    </source>
</evidence>
<reference evidence="2" key="1">
    <citation type="submission" date="2014-09" db="EMBL/GenBank/DDBJ databases">
        <authorList>
            <person name="Illeghems K.G."/>
        </authorList>
    </citation>
    <scope>NUCLEOTIDE SEQUENCE [LARGE SCALE GENOMIC DNA]</scope>
    <source>
        <strain evidence="2">108B</strain>
    </source>
</reference>
<keyword evidence="2" id="KW-1185">Reference proteome</keyword>
<evidence type="ECO:0000313" key="2">
    <source>
        <dbReference type="Proteomes" id="UP000056109"/>
    </source>
</evidence>
<dbReference type="EMBL" id="LN606600">
    <property type="protein sequence ID" value="CEF41876.1"/>
    <property type="molecule type" value="Genomic_DNA"/>
</dbReference>
<accession>A0A0U5EX53</accession>
<gene>
    <name evidence="1" type="ORF">ASN_2595</name>
</gene>
<proteinExistence type="predicted"/>
<organism evidence="1 2">
    <name type="scientific">Acetobacter senegalensis</name>
    <dbReference type="NCBI Taxonomy" id="446692"/>
    <lineage>
        <taxon>Bacteria</taxon>
        <taxon>Pseudomonadati</taxon>
        <taxon>Pseudomonadota</taxon>
        <taxon>Alphaproteobacteria</taxon>
        <taxon>Acetobacterales</taxon>
        <taxon>Acetobacteraceae</taxon>
        <taxon>Acetobacter</taxon>
    </lineage>
</organism>
<sequence>MARRHDLTREHLYQWRTSFRQRLSSPDQSVAFVPVASLTTPTVASGGNPAEDLLARFIRIVETARLAWATACVSIWPAA</sequence>
<name>A0A0U5EX53_9PROT</name>
<dbReference type="KEGG" id="asz:ASN_2595"/>